<evidence type="ECO:0000313" key="16">
    <source>
        <dbReference type="EMBL" id="KAJ8659095.1"/>
    </source>
</evidence>
<keyword evidence="17" id="KW-1185">Reference proteome</keyword>
<evidence type="ECO:0000256" key="9">
    <source>
        <dbReference type="ARBA" id="ARBA00047899"/>
    </source>
</evidence>
<dbReference type="InterPro" id="IPR014009">
    <property type="entry name" value="PIK_FAT"/>
</dbReference>
<dbReference type="PROSITE" id="PS50290">
    <property type="entry name" value="PI3_4_KINASE_3"/>
    <property type="match status" value="1"/>
</dbReference>
<dbReference type="GO" id="GO:0004674">
    <property type="term" value="F:protein serine/threonine kinase activity"/>
    <property type="evidence" value="ECO:0007669"/>
    <property type="project" value="UniProtKB-KW"/>
</dbReference>
<keyword evidence="4" id="KW-0808">Transferase</keyword>
<dbReference type="EMBL" id="JARTCD010000020">
    <property type="protein sequence ID" value="KAJ8659095.1"/>
    <property type="molecule type" value="Genomic_DNA"/>
</dbReference>
<gene>
    <name evidence="16" type="ORF">O0I10_005133</name>
</gene>
<dbReference type="GO" id="GO:0035556">
    <property type="term" value="P:intracellular signal transduction"/>
    <property type="evidence" value="ECO:0007669"/>
    <property type="project" value="UniProtKB-ARBA"/>
</dbReference>
<sequence length="3147" mass="357143">MSNREMTTPRRGRPPAPHNRNRQRSITRDESRNQQQPSQWQQQQQQHTTSSQSTPSQSRYNSKGNGSGGHRGKLIPSTSATQSEQQQQSGTNESPHVLLLRRVLFDEDDMQRRTAATQQLIKSLEESLHHGDPTQMQYEGMQLVDMCILKQPNIRSILDLNRPHSSGLKAAAVKLVSTLALCSCRLDIIFVWIFDYLQRWTDGDDTNKAKEFKIWLLRALRQTIADASNDPYCNRQLYDLSPNIVASVIMFLDAMDTSDYLPEVLQVIQVIASSCPVAFSDKFQDMMDLLVGWHIDPHLSDQRRNMICGLYKELHVFWHNRLPFAFELLQHFLSDMHGVITAIASEDDMESAQSKWNVCEGFFSCFHGMLHAIVPLLSTPELRKDLHLVNPLFDQLRLNTLEFLMKARELSPSERWMEKSNQVLLSLFASKSQNIRHYQWQVYQYFASQAVKGLNSNQFAYLKMLMKLVDEWGVGIDQAILQDILNVDTSPLFHLRAKYRHDKQLNSGTLVLLRSLLRLCANDSSICLAMTNGYTSFFLTQLATINNAYQGQINDALVLHNTQEELKTFDGTFPVDVQGPDNANVTDAVVDALFIAYLLLDAAAVWPSSRRHHLLVVLQLLTTSWKCKCSDIFDAGLQVVIEFCASCHFLVDNHDELDLISKLLCDLFDAWSIVNLRSRQLLCRFLGGVVDNLKSLPDNMSAIEPVRNVVKHMLQSTSMEKDKALRGDMIRLATSFCQAFGSTDLVDPAIRFMWRGLDDPSPSIHKATADLVAVLNPFILTDTPLTETKEKNALKNIVMATPHTGAFRPTHFEIVMINLGMAEYLVGPHAGGTIRALENPKEQQTPFGWAERLFYHCDSLKNMRNVSTSPELKRQMERMIPSINDSKQFLSYWAMWESTRYCILSRLRTPFGGPEHTLAAFERMLSNMVSVDMSQLRDDASYRTKLGNLLLLLDRLEVQIYNASDGCATNALPSVPRSSLAFFRTNKKTCRDYYARIRPKIIQGAQMMHDDHLLIRHIIEALKEREAGLQENAATMDIVVWFSEFNKLMCEFVVACIHVAAGDLINGIQSWYRRLVRKISHLRPSFQNDWTFIGLIGPIAQDQSSPSGDPCSVTWFQVGAMFASGHHEQALKALESIHVYMSRDDYGILDTLDNQALDYYTYLEDYEAIKRVYGSNGSMFSKILSRELMMFASRDTDHDAEPTCSLEDLYSSMRTLNVTDSLQLGRLVNFQNWLSSNNEHHVADTKAKIDQLLTSRAKLSLEGPLPAKCSILEMELAQHKSILQDLNNYIQQAPHIKPAYDIQATKAWGLICSYLGRSNAVDDTISAIHLYAARAARKQHNLDIAHKWLSSISNVGDTNYEILYENVKVLLLRHESQANVEAMGQLNKLIINLESTTNDCEKQPLYSKACLAAAKLLKDESDSGRDVELLVNQIDSSLTTTPSTDIDNSIQRIQSPSDEIIHTMLNKSINDATTYSKPWFVYATHFYKQGWRILDDLARGDASVPIVSWAKNQFRQLMPNDENNVQTEKHLFGLIQKHAGSTHLKDETAINRALDQIVPDNKDQVLPILEKMYASIVDTFRSSVSAYFRYLSLDEETHQDKDDSEGSTSMIITATLRLLRMLVKYGDPLQDVFFEHIERVRIEPWKRIIPQLFARLNHPASVVQQVIGRLLTRICDEYPREIIYDVIVSSSSSKTNHDTKHVLARIANRMMDHNEALWTSTQRMAEELEKITVLWEERWSYKIASLAFNAMELLAKLDQEVARLENNKDNMTQEQIEKTFFESYDSVTKFLVTSIEKLLNTTILATTTKTIHEQWFIDTFGKQIMQAYELLQKPKSIATYREGWDMFIRINRDLVIETHKVRILELEHISPYLASLRNTEICVPGVYDIDNPCFIDSFGSSVVVLPTKTKPKKLDLCGSDGKKYSYLFKGMEDLHLDERVMQLLDTVNGLLSEDKAAASRDLKTRTYAVIPLSDHSGMIQWVNDATPLFALYKRWQRREQTAHALITATNDRNAAAAPPEEQQPPQRPTEMFMAKIERALRAENLRMTTNRRHWPKHILKKVFLELVKETPGDLLSKEMWCSSADSVEWLEKTTSFSRSLAVMSVIGYIIGLGDRHLDNMMVDYHSGEIIHIDYNVCFEKGRQLRVPELVPFRLTQNLFHALGVTGVDGVFRTAAEETLRVLRKHKEVLMTLLDAFVYDPLVHWENDAGETEERQMMELQANLGLVAARLGDKKLQHEEYEQQLPGIISSIQQQLQQAMQSEPQNVLDETSDDDGEEEDDVDVAKRNLLALTDDCKAWNMKHKNALLSLIKGSIAESLMQKSSLDTDMVATLEQLDDVDLAKQLSSWINQRDGIYHQCMEELLAYKKLVRPVAGKLLDHQDSCRVWNALQDLSTHSFAKEKMAHIQQVLQQGHISRTLQALQSRAFNFASHISQTADKIDENIQRLDPLEDIAVMEIEEDATAQLQESLQESFIALDGAFRRLDVDGDENTEEANAHLDLLPVTLQRVESCCHLGSFGQSTYIRGLLVLSAALEGHMDLLQTCLGDQLSPYETNALKSIVPCAAALFKVEDTCMTICGTILKHLLAGGDQGQMAVFELQKALMQGTDNIQSNDQANALYKSIMASFEAIDHFCSVLKDTPLDISIEDMDMALDTYANNKRQLVFCILGECVKHVQGLPTQGWTSYTISSWAMTYNASVAMHAKQLSSTVTSSLFLPFISALLQSMRQQQLGRRSDEQQLDTEQRTKISHRIQQVVVAHASKRMMDIGYDIKAGYNTCLDIYKSDIDRFLWYNAPYLQSERPLFPNQLPAQMADGPERLHYLGNGLQALNDALSQYQAPAVQQQWQQCHRAELEKCANLMDFYNAINHLENCREGYTQAMIVNEYINNQLQTLMANHTTENGPAAIADETSQPIPSESLEEIRAGLSKVNELLATLKSPLDGIVSLLESITIIEVDDNNELKPIHQNAKDTLDQYHAIKSSLKSISKARHGDNDWTYSSMSKMIAEMGERIQNLFAAFRALEEFGLERQGDEQKQASEPHEGGHTTSQALETSSLSSPAGGEKSNQRRYSDAEAVDTNHQETAYTSAATQRRDAQVLGIMRRVRSKLEGRDFGVQHKMSVHEQIAKTIEQSLSVDNLCAMYEGWTSWV</sequence>
<dbReference type="PANTHER" id="PTHR11139">
    <property type="entry name" value="ATAXIA TELANGIECTASIA MUTATED ATM -RELATED"/>
    <property type="match status" value="1"/>
</dbReference>
<dbReference type="Gene3D" id="1.10.1070.11">
    <property type="entry name" value="Phosphatidylinositol 3-/4-kinase, catalytic domain"/>
    <property type="match status" value="1"/>
</dbReference>
<dbReference type="GO" id="GO:0005524">
    <property type="term" value="F:ATP binding"/>
    <property type="evidence" value="ECO:0007669"/>
    <property type="project" value="UniProtKB-KW"/>
</dbReference>
<feature type="coiled-coil region" evidence="11">
    <location>
        <begin position="1747"/>
        <end position="1774"/>
    </location>
</feature>
<evidence type="ECO:0000259" key="15">
    <source>
        <dbReference type="PROSITE" id="PS51190"/>
    </source>
</evidence>
<dbReference type="Pfam" id="PF02260">
    <property type="entry name" value="FATC"/>
    <property type="match status" value="1"/>
</dbReference>
<feature type="domain" description="FAT" evidence="14">
    <location>
        <begin position="1331"/>
        <end position="1692"/>
    </location>
</feature>
<dbReference type="GO" id="GO:0005634">
    <property type="term" value="C:nucleus"/>
    <property type="evidence" value="ECO:0007669"/>
    <property type="project" value="TreeGrafter"/>
</dbReference>
<evidence type="ECO:0000256" key="11">
    <source>
        <dbReference type="SAM" id="Coils"/>
    </source>
</evidence>
<dbReference type="SUPFAM" id="SSF56112">
    <property type="entry name" value="Protein kinase-like (PK-like)"/>
    <property type="match status" value="1"/>
</dbReference>
<evidence type="ECO:0000259" key="13">
    <source>
        <dbReference type="PROSITE" id="PS50290"/>
    </source>
</evidence>
<dbReference type="InterPro" id="IPR016024">
    <property type="entry name" value="ARM-type_fold"/>
</dbReference>
<keyword evidence="7" id="KW-0067">ATP-binding</keyword>
<accession>A0AAD7V5B5</accession>
<keyword evidence="8" id="KW-0866">Nonsense-mediated mRNA decay</keyword>
<evidence type="ECO:0000256" key="3">
    <source>
        <dbReference type="ARBA" id="ARBA00022527"/>
    </source>
</evidence>
<reference evidence="16 17" key="1">
    <citation type="submission" date="2023-03" db="EMBL/GenBank/DDBJ databases">
        <title>Genome sequence of Lichtheimia ornata CBS 291.66.</title>
        <authorList>
            <person name="Mohabir J.T."/>
            <person name="Shea T.P."/>
            <person name="Kurbessoian T."/>
            <person name="Berby B."/>
            <person name="Fontaine J."/>
            <person name="Livny J."/>
            <person name="Gnirke A."/>
            <person name="Stajich J.E."/>
            <person name="Cuomo C.A."/>
        </authorList>
    </citation>
    <scope>NUCLEOTIDE SEQUENCE [LARGE SCALE GENOMIC DNA]</scope>
    <source>
        <strain evidence="16">CBS 291.66</strain>
    </source>
</reference>
<dbReference type="Proteomes" id="UP001234581">
    <property type="component" value="Unassembled WGS sequence"/>
</dbReference>
<keyword evidence="11" id="KW-0175">Coiled coil</keyword>
<feature type="domain" description="FATC" evidence="15">
    <location>
        <begin position="3115"/>
        <end position="3147"/>
    </location>
</feature>
<feature type="compositionally biased region" description="Acidic residues" evidence="12">
    <location>
        <begin position="2269"/>
        <end position="2279"/>
    </location>
</feature>
<proteinExistence type="inferred from homology"/>
<dbReference type="PROSITE" id="PS51189">
    <property type="entry name" value="FAT"/>
    <property type="match status" value="1"/>
</dbReference>
<feature type="compositionally biased region" description="Polar residues" evidence="12">
    <location>
        <begin position="3043"/>
        <end position="3056"/>
    </location>
</feature>
<feature type="compositionally biased region" description="Low complexity" evidence="12">
    <location>
        <begin position="34"/>
        <end position="58"/>
    </location>
</feature>
<feature type="region of interest" description="Disordered" evidence="12">
    <location>
        <begin position="2258"/>
        <end position="2279"/>
    </location>
</feature>
<dbReference type="InterPro" id="IPR036940">
    <property type="entry name" value="PI3/4_kinase_cat_sf"/>
</dbReference>
<dbReference type="GeneID" id="83212546"/>
<evidence type="ECO:0000256" key="1">
    <source>
        <dbReference type="ARBA" id="ARBA00011031"/>
    </source>
</evidence>
<dbReference type="SMART" id="SM01343">
    <property type="entry name" value="FATC"/>
    <property type="match status" value="1"/>
</dbReference>
<comment type="catalytic activity">
    <reaction evidence="10">
        <text>L-seryl-[protein] + ATP = O-phospho-L-seryl-[protein] + ADP + H(+)</text>
        <dbReference type="Rhea" id="RHEA:17989"/>
        <dbReference type="Rhea" id="RHEA-COMP:9863"/>
        <dbReference type="Rhea" id="RHEA-COMP:11604"/>
        <dbReference type="ChEBI" id="CHEBI:15378"/>
        <dbReference type="ChEBI" id="CHEBI:29999"/>
        <dbReference type="ChEBI" id="CHEBI:30616"/>
        <dbReference type="ChEBI" id="CHEBI:83421"/>
        <dbReference type="ChEBI" id="CHEBI:456216"/>
        <dbReference type="EC" id="2.7.11.1"/>
    </reaction>
</comment>
<dbReference type="InterPro" id="IPR039414">
    <property type="entry name" value="SMG1_PIKKc"/>
</dbReference>
<evidence type="ECO:0000256" key="6">
    <source>
        <dbReference type="ARBA" id="ARBA00022777"/>
    </source>
</evidence>
<dbReference type="GO" id="GO:0000184">
    <property type="term" value="P:nuclear-transcribed mRNA catabolic process, nonsense-mediated decay"/>
    <property type="evidence" value="ECO:0007669"/>
    <property type="project" value="UniProtKB-KW"/>
</dbReference>
<dbReference type="InterPro" id="IPR018936">
    <property type="entry name" value="PI3/4_kinase_CS"/>
</dbReference>
<dbReference type="SMART" id="SM00146">
    <property type="entry name" value="PI3Kc"/>
    <property type="match status" value="1"/>
</dbReference>
<evidence type="ECO:0000256" key="5">
    <source>
        <dbReference type="ARBA" id="ARBA00022741"/>
    </source>
</evidence>
<dbReference type="RefSeq" id="XP_058344008.1">
    <property type="nucleotide sequence ID" value="XM_058485181.1"/>
</dbReference>
<dbReference type="InterPro" id="IPR000403">
    <property type="entry name" value="PI3/4_kinase_cat_dom"/>
</dbReference>
<dbReference type="InterPro" id="IPR003152">
    <property type="entry name" value="FATC_dom"/>
</dbReference>
<evidence type="ECO:0000256" key="2">
    <source>
        <dbReference type="ARBA" id="ARBA00012513"/>
    </source>
</evidence>
<dbReference type="InterPro" id="IPR011009">
    <property type="entry name" value="Kinase-like_dom_sf"/>
</dbReference>
<evidence type="ECO:0000256" key="4">
    <source>
        <dbReference type="ARBA" id="ARBA00022679"/>
    </source>
</evidence>
<keyword evidence="6" id="KW-0418">Kinase</keyword>
<comment type="caution">
    <text evidence="16">The sequence shown here is derived from an EMBL/GenBank/DDBJ whole genome shotgun (WGS) entry which is preliminary data.</text>
</comment>
<dbReference type="CDD" id="cd05170">
    <property type="entry name" value="PIKKc_SMG1"/>
    <property type="match status" value="1"/>
</dbReference>
<feature type="region of interest" description="Disordered" evidence="12">
    <location>
        <begin position="1"/>
        <end position="95"/>
    </location>
</feature>
<evidence type="ECO:0000256" key="10">
    <source>
        <dbReference type="ARBA" id="ARBA00048679"/>
    </source>
</evidence>
<dbReference type="InterPro" id="IPR050517">
    <property type="entry name" value="DDR_Repair_Kinase"/>
</dbReference>
<dbReference type="InterPro" id="IPR031559">
    <property type="entry name" value="SMG1"/>
</dbReference>
<dbReference type="SMART" id="SM01345">
    <property type="entry name" value="Rapamycin_bind"/>
    <property type="match status" value="1"/>
</dbReference>
<dbReference type="Pfam" id="PF00454">
    <property type="entry name" value="PI3_PI4_kinase"/>
    <property type="match status" value="1"/>
</dbReference>
<comment type="similarity">
    <text evidence="1">Belongs to the PI3/PI4-kinase family.</text>
</comment>
<dbReference type="Pfam" id="PF15785">
    <property type="entry name" value="SMG1"/>
    <property type="match status" value="1"/>
</dbReference>
<keyword evidence="5" id="KW-0547">Nucleotide-binding</keyword>
<keyword evidence="3" id="KW-0723">Serine/threonine-protein kinase</keyword>
<comment type="catalytic activity">
    <reaction evidence="9">
        <text>L-threonyl-[protein] + ATP = O-phospho-L-threonyl-[protein] + ADP + H(+)</text>
        <dbReference type="Rhea" id="RHEA:46608"/>
        <dbReference type="Rhea" id="RHEA-COMP:11060"/>
        <dbReference type="Rhea" id="RHEA-COMP:11605"/>
        <dbReference type="ChEBI" id="CHEBI:15378"/>
        <dbReference type="ChEBI" id="CHEBI:30013"/>
        <dbReference type="ChEBI" id="CHEBI:30616"/>
        <dbReference type="ChEBI" id="CHEBI:61977"/>
        <dbReference type="ChEBI" id="CHEBI:456216"/>
        <dbReference type="EC" id="2.7.11.1"/>
    </reaction>
</comment>
<feature type="compositionally biased region" description="Low complexity" evidence="12">
    <location>
        <begin position="77"/>
        <end position="94"/>
    </location>
</feature>
<organism evidence="16 17">
    <name type="scientific">Lichtheimia ornata</name>
    <dbReference type="NCBI Taxonomy" id="688661"/>
    <lineage>
        <taxon>Eukaryota</taxon>
        <taxon>Fungi</taxon>
        <taxon>Fungi incertae sedis</taxon>
        <taxon>Mucoromycota</taxon>
        <taxon>Mucoromycotina</taxon>
        <taxon>Mucoromycetes</taxon>
        <taxon>Mucorales</taxon>
        <taxon>Lichtheimiaceae</taxon>
        <taxon>Lichtheimia</taxon>
    </lineage>
</organism>
<dbReference type="Pfam" id="PF23593">
    <property type="entry name" value="HEAT_ATR"/>
    <property type="match status" value="1"/>
</dbReference>
<name>A0AAD7V5B5_9FUNG</name>
<evidence type="ECO:0000256" key="8">
    <source>
        <dbReference type="ARBA" id="ARBA00023161"/>
    </source>
</evidence>
<dbReference type="Gene3D" id="3.30.1010.10">
    <property type="entry name" value="Phosphatidylinositol 3-kinase Catalytic Subunit, Chain A, domain 4"/>
    <property type="match status" value="1"/>
</dbReference>
<feature type="domain" description="PI3K/PI4K catalytic" evidence="13">
    <location>
        <begin position="1898"/>
        <end position="2263"/>
    </location>
</feature>
<evidence type="ECO:0000256" key="12">
    <source>
        <dbReference type="SAM" id="MobiDB-lite"/>
    </source>
</evidence>
<dbReference type="SUPFAM" id="SSF48371">
    <property type="entry name" value="ARM repeat"/>
    <property type="match status" value="2"/>
</dbReference>
<dbReference type="EC" id="2.7.11.1" evidence="2"/>
<dbReference type="PANTHER" id="PTHR11139:SF71">
    <property type="entry name" value="SERINE_THREONINE-PROTEIN KINASE SMG1"/>
    <property type="match status" value="1"/>
</dbReference>
<evidence type="ECO:0000259" key="14">
    <source>
        <dbReference type="PROSITE" id="PS51189"/>
    </source>
</evidence>
<dbReference type="PROSITE" id="PS51190">
    <property type="entry name" value="FATC"/>
    <property type="match status" value="1"/>
</dbReference>
<evidence type="ECO:0000256" key="7">
    <source>
        <dbReference type="ARBA" id="ARBA00022840"/>
    </source>
</evidence>
<feature type="compositionally biased region" description="Basic and acidic residues" evidence="12">
    <location>
        <begin position="3063"/>
        <end position="3078"/>
    </location>
</feature>
<feature type="compositionally biased region" description="Polar residues" evidence="12">
    <location>
        <begin position="3079"/>
        <end position="3088"/>
    </location>
</feature>
<dbReference type="PROSITE" id="PS00916">
    <property type="entry name" value="PI3_4_KINASE_2"/>
    <property type="match status" value="1"/>
</dbReference>
<feature type="region of interest" description="Disordered" evidence="12">
    <location>
        <begin position="3026"/>
        <end position="3088"/>
    </location>
</feature>
<dbReference type="InterPro" id="IPR057564">
    <property type="entry name" value="HEAT_ATR"/>
</dbReference>
<evidence type="ECO:0000313" key="17">
    <source>
        <dbReference type="Proteomes" id="UP001234581"/>
    </source>
</evidence>
<feature type="compositionally biased region" description="Basic and acidic residues" evidence="12">
    <location>
        <begin position="3026"/>
        <end position="3042"/>
    </location>
</feature>
<protein>
    <recommendedName>
        <fullName evidence="2">non-specific serine/threonine protein kinase</fullName>
        <ecNumber evidence="2">2.7.11.1</ecNumber>
    </recommendedName>
</protein>